<evidence type="ECO:0000313" key="2">
    <source>
        <dbReference type="Proteomes" id="UP000272942"/>
    </source>
</evidence>
<reference evidence="1 2" key="2">
    <citation type="submission" date="2018-11" db="EMBL/GenBank/DDBJ databases">
        <authorList>
            <consortium name="Pathogen Informatics"/>
        </authorList>
    </citation>
    <scope>NUCLEOTIDE SEQUENCE [LARGE SCALE GENOMIC DNA]</scope>
    <source>
        <strain evidence="1 2">Egypt</strain>
    </source>
</reference>
<reference evidence="3" key="1">
    <citation type="submission" date="2016-06" db="UniProtKB">
        <authorList>
            <consortium name="WormBaseParasite"/>
        </authorList>
    </citation>
    <scope>IDENTIFICATION</scope>
</reference>
<organism evidence="3">
    <name type="scientific">Echinostoma caproni</name>
    <dbReference type="NCBI Taxonomy" id="27848"/>
    <lineage>
        <taxon>Eukaryota</taxon>
        <taxon>Metazoa</taxon>
        <taxon>Spiralia</taxon>
        <taxon>Lophotrochozoa</taxon>
        <taxon>Platyhelminthes</taxon>
        <taxon>Trematoda</taxon>
        <taxon>Digenea</taxon>
        <taxon>Plagiorchiida</taxon>
        <taxon>Echinostomata</taxon>
        <taxon>Echinostomatoidea</taxon>
        <taxon>Echinostomatidae</taxon>
        <taxon>Echinostoma</taxon>
    </lineage>
</organism>
<keyword evidence="2" id="KW-1185">Reference proteome</keyword>
<sequence length="72" mass="8006">MDNVLCPSQAAVFSDVKLTTSKLFFNITANGSGRDLVFQMFVKAEVDILKAINLVKKAWMSVHPYVSDPSDR</sequence>
<evidence type="ECO:0000313" key="3">
    <source>
        <dbReference type="WBParaSite" id="ECPE_0001176601-mRNA-1"/>
    </source>
</evidence>
<protein>
    <submittedName>
        <fullName evidence="3">WS_DGAT_C domain-containing protein</fullName>
    </submittedName>
</protein>
<dbReference type="WBParaSite" id="ECPE_0001176601-mRNA-1">
    <property type="protein sequence ID" value="ECPE_0001176601-mRNA-1"/>
    <property type="gene ID" value="ECPE_0001176601"/>
</dbReference>
<dbReference type="Proteomes" id="UP000272942">
    <property type="component" value="Unassembled WGS sequence"/>
</dbReference>
<dbReference type="AlphaFoldDB" id="A0A183AXP6"/>
<gene>
    <name evidence="1" type="ORF">ECPE_LOCUS11731</name>
</gene>
<evidence type="ECO:0000313" key="1">
    <source>
        <dbReference type="EMBL" id="VDP88883.1"/>
    </source>
</evidence>
<name>A0A183AXP6_9TREM</name>
<dbReference type="OrthoDB" id="125347at2759"/>
<proteinExistence type="predicted"/>
<dbReference type="EMBL" id="UZAN01051401">
    <property type="protein sequence ID" value="VDP88883.1"/>
    <property type="molecule type" value="Genomic_DNA"/>
</dbReference>
<accession>A0A183AXP6</accession>